<sequence>MNHCWKLIETQTEEAVKSEGFVTVERSALEELVEKNSLNIKEVELFKAIDCWAEKECEKQGLVAEGSVKRRVLGERVVQGIRFPVMEEREFADFVLDSEILTPRETNRLVKYFNSVLNAPVGFPDAKRAGHKLVVSRFRSLGRGWDPHCPDCICFEVDKDIHLHAIQLFGSDNSEYSVTLEVFDHFGGETVRRQEGIFLSKQINCEIGDHQGFDIVFEPPIAIKANRRYRISAAITGPPSCSPVFSAMFFGEMAKTTKDSVEISDCEYESLLELFRFIYSDEVKLNVDNVMQLLYLSKKYMVITLAEKCSAFLQENLNALNVFYVLQDAQKYEEKDLVNHCWKLIETQTLEAVKSEAFVTVERTVLEELVEKNSLNIKEVELFKAVDCWAEKECEMQGLVCEGFLKRRALGERIVKGIRFPAMTEREFADIVLDSEILTSSETNHMIKYYNS</sequence>
<dbReference type="PANTHER" id="PTHR45774:SF3">
    <property type="entry name" value="BTB (POZ) DOMAIN-CONTAINING 2B-RELATED"/>
    <property type="match status" value="1"/>
</dbReference>
<dbReference type="SMART" id="SM00225">
    <property type="entry name" value="BTB"/>
    <property type="match status" value="1"/>
</dbReference>
<dbReference type="InterPro" id="IPR000210">
    <property type="entry name" value="BTB/POZ_dom"/>
</dbReference>
<dbReference type="Proteomes" id="UP001159427">
    <property type="component" value="Unassembled WGS sequence"/>
</dbReference>
<evidence type="ECO:0000313" key="3">
    <source>
        <dbReference type="Proteomes" id="UP001159427"/>
    </source>
</evidence>
<dbReference type="SMART" id="SM00875">
    <property type="entry name" value="BACK"/>
    <property type="match status" value="2"/>
</dbReference>
<evidence type="ECO:0000313" key="2">
    <source>
        <dbReference type="EMBL" id="CAH3183219.1"/>
    </source>
</evidence>
<organism evidence="2 3">
    <name type="scientific">Porites evermanni</name>
    <dbReference type="NCBI Taxonomy" id="104178"/>
    <lineage>
        <taxon>Eukaryota</taxon>
        <taxon>Metazoa</taxon>
        <taxon>Cnidaria</taxon>
        <taxon>Anthozoa</taxon>
        <taxon>Hexacorallia</taxon>
        <taxon>Scleractinia</taxon>
        <taxon>Fungiina</taxon>
        <taxon>Poritidae</taxon>
        <taxon>Porites</taxon>
    </lineage>
</organism>
<evidence type="ECO:0000259" key="1">
    <source>
        <dbReference type="PROSITE" id="PS50097"/>
    </source>
</evidence>
<feature type="domain" description="BTB" evidence="1">
    <location>
        <begin position="213"/>
        <end position="287"/>
    </location>
</feature>
<feature type="non-terminal residue" evidence="2">
    <location>
        <position position="452"/>
    </location>
</feature>
<keyword evidence="3" id="KW-1185">Reference proteome</keyword>
<reference evidence="2 3" key="1">
    <citation type="submission" date="2022-05" db="EMBL/GenBank/DDBJ databases">
        <authorList>
            <consortium name="Genoscope - CEA"/>
            <person name="William W."/>
        </authorList>
    </citation>
    <scope>NUCLEOTIDE SEQUENCE [LARGE SCALE GENOMIC DNA]</scope>
</reference>
<dbReference type="InterPro" id="IPR011333">
    <property type="entry name" value="SKP1/BTB/POZ_sf"/>
</dbReference>
<dbReference type="Gene3D" id="1.25.40.420">
    <property type="match status" value="2"/>
</dbReference>
<gene>
    <name evidence="2" type="ORF">PEVE_00014735</name>
</gene>
<protein>
    <recommendedName>
        <fullName evidence="1">BTB domain-containing protein</fullName>
    </recommendedName>
</protein>
<name>A0ABN8RWL5_9CNID</name>
<dbReference type="Gene3D" id="3.30.710.10">
    <property type="entry name" value="Potassium Channel Kv1.1, Chain A"/>
    <property type="match status" value="1"/>
</dbReference>
<dbReference type="EMBL" id="CALNXI010002117">
    <property type="protein sequence ID" value="CAH3183219.1"/>
    <property type="molecule type" value="Genomic_DNA"/>
</dbReference>
<comment type="caution">
    <text evidence="2">The sequence shown here is derived from an EMBL/GenBank/DDBJ whole genome shotgun (WGS) entry which is preliminary data.</text>
</comment>
<dbReference type="InterPro" id="IPR011705">
    <property type="entry name" value="BACK"/>
</dbReference>
<dbReference type="PROSITE" id="PS50097">
    <property type="entry name" value="BTB"/>
    <property type="match status" value="1"/>
</dbReference>
<proteinExistence type="predicted"/>
<dbReference type="SUPFAM" id="SSF54695">
    <property type="entry name" value="POZ domain"/>
    <property type="match status" value="1"/>
</dbReference>
<dbReference type="Pfam" id="PF00651">
    <property type="entry name" value="BTB"/>
    <property type="match status" value="1"/>
</dbReference>
<dbReference type="PANTHER" id="PTHR45774">
    <property type="entry name" value="BTB/POZ DOMAIN-CONTAINING"/>
    <property type="match status" value="1"/>
</dbReference>
<accession>A0ABN8RWL5</accession>
<dbReference type="Pfam" id="PF07707">
    <property type="entry name" value="BACK"/>
    <property type="match status" value="1"/>
</dbReference>